<dbReference type="EMBL" id="JACCKD010000001">
    <property type="protein sequence ID" value="MBA0124184.1"/>
    <property type="molecule type" value="Genomic_DNA"/>
</dbReference>
<evidence type="ECO:0000313" key="3">
    <source>
        <dbReference type="Proteomes" id="UP000582974"/>
    </source>
</evidence>
<evidence type="ECO:0000256" key="1">
    <source>
        <dbReference type="SAM" id="Phobius"/>
    </source>
</evidence>
<feature type="transmembrane region" description="Helical" evidence="1">
    <location>
        <begin position="6"/>
        <end position="33"/>
    </location>
</feature>
<reference evidence="2 3" key="1">
    <citation type="submission" date="2020-07" db="EMBL/GenBank/DDBJ databases">
        <title>Genome of Haloechinothrix sp.</title>
        <authorList>
            <person name="Tang S.-K."/>
            <person name="Yang L."/>
            <person name="Zhu W.-Y."/>
        </authorList>
    </citation>
    <scope>NUCLEOTIDE SEQUENCE [LARGE SCALE GENOMIC DNA]</scope>
    <source>
        <strain evidence="2 3">YIM 98757</strain>
    </source>
</reference>
<keyword evidence="1" id="KW-0472">Membrane</keyword>
<keyword evidence="3" id="KW-1185">Reference proteome</keyword>
<name>A0A837ZVR2_9PSEU</name>
<keyword evidence="1" id="KW-1133">Transmembrane helix</keyword>
<organism evidence="2 3">
    <name type="scientific">Haloechinothrix aidingensis</name>
    <dbReference type="NCBI Taxonomy" id="2752311"/>
    <lineage>
        <taxon>Bacteria</taxon>
        <taxon>Bacillati</taxon>
        <taxon>Actinomycetota</taxon>
        <taxon>Actinomycetes</taxon>
        <taxon>Pseudonocardiales</taxon>
        <taxon>Pseudonocardiaceae</taxon>
        <taxon>Haloechinothrix</taxon>
    </lineage>
</organism>
<proteinExistence type="predicted"/>
<keyword evidence="1" id="KW-0812">Transmembrane</keyword>
<accession>A0A837ZVR2</accession>
<sequence>MFTTVATWVGALLGIAILIAMAVGAVAIDFDALRKPRKGIRRRKNSTTPSA</sequence>
<evidence type="ECO:0000313" key="2">
    <source>
        <dbReference type="EMBL" id="MBA0124184.1"/>
    </source>
</evidence>
<dbReference type="Proteomes" id="UP000582974">
    <property type="component" value="Unassembled WGS sequence"/>
</dbReference>
<dbReference type="AlphaFoldDB" id="A0A837ZVR2"/>
<comment type="caution">
    <text evidence="2">The sequence shown here is derived from an EMBL/GenBank/DDBJ whole genome shotgun (WGS) entry which is preliminary data.</text>
</comment>
<dbReference type="RefSeq" id="WP_180891081.1">
    <property type="nucleotide sequence ID" value="NZ_JACCKD010000001.1"/>
</dbReference>
<protein>
    <submittedName>
        <fullName evidence="2">Uncharacterized protein</fullName>
    </submittedName>
</protein>
<gene>
    <name evidence="2" type="ORF">H0B56_01350</name>
</gene>